<dbReference type="EMBL" id="JARAWP010000039">
    <property type="protein sequence ID" value="MDX3024866.1"/>
    <property type="molecule type" value="Genomic_DNA"/>
</dbReference>
<evidence type="ECO:0000313" key="2">
    <source>
        <dbReference type="EMBL" id="MDX2965632.1"/>
    </source>
</evidence>
<sequence>MSAGRIGCMTTPAQGARIPEGALFACDNSRFGSDGKGRYWPGAEAWFAWLWRTVERYGPDRCLWALAPDQPFDAAGTLTESLPWLARIRELDIPAAYAAQDGCEVPGLLPWDGFDVLFLAGSTEWKLGPVAERLAREAKTRGKGVHMGRVNSLRRLRIAEWFGCDSADGTYLAYGPDKNLPRLLDWLDELDGRPSLVGGTHASSGSATVPRTPRPRADPRRHALAGQDAAAAGHSPPAAPRSSPGAYRRR</sequence>
<feature type="region of interest" description="Disordered" evidence="1">
    <location>
        <begin position="195"/>
        <end position="250"/>
    </location>
</feature>
<dbReference type="Proteomes" id="UP001282288">
    <property type="component" value="Unassembled WGS sequence"/>
</dbReference>
<comment type="caution">
    <text evidence="2">The sequence shown here is derived from an EMBL/GenBank/DDBJ whole genome shotgun (WGS) entry which is preliminary data.</text>
</comment>
<name>A0AAP6BJJ3_9ACTN</name>
<dbReference type="Proteomes" id="UP001272987">
    <property type="component" value="Unassembled WGS sequence"/>
</dbReference>
<dbReference type="AlphaFoldDB" id="A0AAP6BJJ3"/>
<evidence type="ECO:0000313" key="5">
    <source>
        <dbReference type="Proteomes" id="UP001282288"/>
    </source>
</evidence>
<evidence type="ECO:0000313" key="3">
    <source>
        <dbReference type="EMBL" id="MDX3024866.1"/>
    </source>
</evidence>
<organism evidence="2 5">
    <name type="scientific">Streptomyces acidiscabies</name>
    <dbReference type="NCBI Taxonomy" id="42234"/>
    <lineage>
        <taxon>Bacteria</taxon>
        <taxon>Bacillati</taxon>
        <taxon>Actinomycetota</taxon>
        <taxon>Actinomycetes</taxon>
        <taxon>Kitasatosporales</taxon>
        <taxon>Streptomycetaceae</taxon>
        <taxon>Streptomyces</taxon>
    </lineage>
</organism>
<protein>
    <submittedName>
        <fullName evidence="2">Uncharacterized protein</fullName>
    </submittedName>
</protein>
<evidence type="ECO:0000313" key="4">
    <source>
        <dbReference type="Proteomes" id="UP001272987"/>
    </source>
</evidence>
<reference evidence="2 4" key="1">
    <citation type="journal article" date="2023" name="Microb. Genom.">
        <title>Mesoterricola silvestris gen. nov., sp. nov., Mesoterricola sediminis sp. nov., Geothrix oryzae sp. nov., Geothrix edaphica sp. nov., Geothrix rubra sp. nov., and Geothrix limicola sp. nov., six novel members of Acidobacteriota isolated from soils.</title>
        <authorList>
            <person name="Weisberg A.J."/>
            <person name="Pearce E."/>
            <person name="Kramer C.G."/>
            <person name="Chang J.H."/>
            <person name="Clarke C.R."/>
        </authorList>
    </citation>
    <scope>NUCLEOTIDE SEQUENCE</scope>
    <source>
        <strain evidence="3 4">NB05-1H</strain>
        <strain evidence="2">NRRL_B-16521</strain>
    </source>
</reference>
<feature type="compositionally biased region" description="Low complexity" evidence="1">
    <location>
        <begin position="224"/>
        <end position="250"/>
    </location>
</feature>
<dbReference type="RefSeq" id="WP_010359863.1">
    <property type="nucleotide sequence ID" value="NZ_CP122369.1"/>
</dbReference>
<accession>A0AAP6BJJ3</accession>
<gene>
    <name evidence="2" type="ORF">PV399_38855</name>
    <name evidence="3" type="ORF">PV666_44435</name>
</gene>
<dbReference type="EMBL" id="JARAWC010000044">
    <property type="protein sequence ID" value="MDX2965632.1"/>
    <property type="molecule type" value="Genomic_DNA"/>
</dbReference>
<proteinExistence type="predicted"/>
<keyword evidence="4" id="KW-1185">Reference proteome</keyword>
<dbReference type="GeneID" id="69812449"/>
<evidence type="ECO:0000256" key="1">
    <source>
        <dbReference type="SAM" id="MobiDB-lite"/>
    </source>
</evidence>